<dbReference type="HOGENOM" id="CLU_1782601_0_0_3"/>
<gene>
    <name evidence="1" type="ordered locus">AM1_0982</name>
</gene>
<organism evidence="1 2">
    <name type="scientific">Acaryochloris marina (strain MBIC 11017)</name>
    <dbReference type="NCBI Taxonomy" id="329726"/>
    <lineage>
        <taxon>Bacteria</taxon>
        <taxon>Bacillati</taxon>
        <taxon>Cyanobacteriota</taxon>
        <taxon>Cyanophyceae</taxon>
        <taxon>Acaryochloridales</taxon>
        <taxon>Acaryochloridaceae</taxon>
        <taxon>Acaryochloris</taxon>
    </lineage>
</organism>
<sequence length="145" mass="16371">MESQKVFLYSGLEKAGQENMNRGIRVFSIVTVAGLVSLSSLNFASSSHAQDYLEVQNADWLAKAEQKNLNYDGVLYCDDANVKINIRRGPGTGYKVGYSSFSGLEVDVLSSYQTKGYKWYKIRYVNQILHQSESGWVREDLIKIL</sequence>
<dbReference type="KEGG" id="amr:AM1_0982"/>
<reference evidence="1 2" key="1">
    <citation type="journal article" date="2008" name="Proc. Natl. Acad. Sci. U.S.A.">
        <title>Niche adaptation and genome expansion in the chlorophyll d-producing cyanobacterium Acaryochloris marina.</title>
        <authorList>
            <person name="Swingley W.D."/>
            <person name="Chen M."/>
            <person name="Cheung P.C."/>
            <person name="Conrad A.L."/>
            <person name="Dejesa L.C."/>
            <person name="Hao J."/>
            <person name="Honchak B.M."/>
            <person name="Karbach L.E."/>
            <person name="Kurdoglu A."/>
            <person name="Lahiri S."/>
            <person name="Mastrian S.D."/>
            <person name="Miyashita H."/>
            <person name="Page L."/>
            <person name="Ramakrishna P."/>
            <person name="Satoh S."/>
            <person name="Sattley W.M."/>
            <person name="Shimada Y."/>
            <person name="Taylor H.L."/>
            <person name="Tomo T."/>
            <person name="Tsuchiya T."/>
            <person name="Wang Z.T."/>
            <person name="Raymond J."/>
            <person name="Mimuro M."/>
            <person name="Blankenship R.E."/>
            <person name="Touchman J.W."/>
        </authorList>
    </citation>
    <scope>NUCLEOTIDE SEQUENCE [LARGE SCALE GENOMIC DNA]</scope>
    <source>
        <strain evidence="2">MBIC 11017</strain>
    </source>
</reference>
<name>B0C0Q0_ACAM1</name>
<dbReference type="Gene3D" id="2.30.30.40">
    <property type="entry name" value="SH3 Domains"/>
    <property type="match status" value="1"/>
</dbReference>
<evidence type="ECO:0000313" key="2">
    <source>
        <dbReference type="Proteomes" id="UP000000268"/>
    </source>
</evidence>
<accession>B0C0Q0</accession>
<proteinExistence type="predicted"/>
<dbReference type="AlphaFoldDB" id="B0C0Q0"/>
<evidence type="ECO:0008006" key="3">
    <source>
        <dbReference type="Google" id="ProtNLM"/>
    </source>
</evidence>
<dbReference type="RefSeq" id="WP_012161586.1">
    <property type="nucleotide sequence ID" value="NC_009925.1"/>
</dbReference>
<dbReference type="Proteomes" id="UP000000268">
    <property type="component" value="Chromosome"/>
</dbReference>
<dbReference type="EMBL" id="CP000828">
    <property type="protein sequence ID" value="ABW26024.1"/>
    <property type="molecule type" value="Genomic_DNA"/>
</dbReference>
<protein>
    <recommendedName>
        <fullName evidence="3">SH3b domain-containing protein</fullName>
    </recommendedName>
</protein>
<evidence type="ECO:0000313" key="1">
    <source>
        <dbReference type="EMBL" id="ABW26024.1"/>
    </source>
</evidence>
<keyword evidence="2" id="KW-1185">Reference proteome</keyword>